<proteinExistence type="predicted"/>
<reference evidence="1" key="2">
    <citation type="submission" date="2021-12" db="EMBL/GenBank/DDBJ databases">
        <title>Resequencing data analysis of finger millet.</title>
        <authorList>
            <person name="Hatakeyama M."/>
            <person name="Aluri S."/>
            <person name="Balachadran M.T."/>
            <person name="Sivarajan S.R."/>
            <person name="Poveda L."/>
            <person name="Shimizu-Inatsugi R."/>
            <person name="Schlapbach R."/>
            <person name="Sreeman S.M."/>
            <person name="Shimizu K.K."/>
        </authorList>
    </citation>
    <scope>NUCLEOTIDE SEQUENCE</scope>
</reference>
<dbReference type="PANTHER" id="PTHR33165">
    <property type="entry name" value="F-BOX DOMAIN CONTAINING PROTEIN-LIKE-RELATED"/>
    <property type="match status" value="1"/>
</dbReference>
<evidence type="ECO:0000313" key="2">
    <source>
        <dbReference type="Proteomes" id="UP001054889"/>
    </source>
</evidence>
<keyword evidence="2" id="KW-1185">Reference proteome</keyword>
<sequence>MLSLDMIQIQRVAYATAGDEQWTLSAWKFPPLLLRSAPFQGKLYVTSLYCASYQDNNIESAVYKDDDKVYIYRIDQPQPNGEGTVSLPPPVMIARCPLVDPIGKVYLVECGSGLMLVGCKDTSYSHLVAYRIDDLISGKIIPVKNIGEHALFLGERGLCVSANKGLPSVLDCQKGARLEKWSFWSLDDEGIHLRGCILPSGMTPYQENHLQKRRNSTDGTVGARRNLKERWHILWGGRTSIGCQASHNYYNGYKQLVANEASEGAGSQLTRRLCQYRQIDVINLV</sequence>
<protein>
    <submittedName>
        <fullName evidence="1">Uncharacterized protein</fullName>
    </submittedName>
</protein>
<dbReference type="Proteomes" id="UP001054889">
    <property type="component" value="Unassembled WGS sequence"/>
</dbReference>
<dbReference type="AlphaFoldDB" id="A0AAV5E3H4"/>
<accession>A0AAV5E3H4</accession>
<dbReference type="PANTHER" id="PTHR33165:SF36">
    <property type="entry name" value="DUF295 DOMAIN-CONTAINING PROTEIN"/>
    <property type="match status" value="1"/>
</dbReference>
<gene>
    <name evidence="1" type="primary">gb04273</name>
    <name evidence="1" type="ORF">PR202_gb04273</name>
</gene>
<name>A0AAV5E3H4_ELECO</name>
<comment type="caution">
    <text evidence="1">The sequence shown here is derived from an EMBL/GenBank/DDBJ whole genome shotgun (WGS) entry which is preliminary data.</text>
</comment>
<evidence type="ECO:0000313" key="1">
    <source>
        <dbReference type="EMBL" id="GJN17222.1"/>
    </source>
</evidence>
<dbReference type="EMBL" id="BQKI01000073">
    <property type="protein sequence ID" value="GJN17222.1"/>
    <property type="molecule type" value="Genomic_DNA"/>
</dbReference>
<reference evidence="1" key="1">
    <citation type="journal article" date="2018" name="DNA Res.">
        <title>Multiple hybrid de novo genome assembly of finger millet, an orphan allotetraploid crop.</title>
        <authorList>
            <person name="Hatakeyama M."/>
            <person name="Aluri S."/>
            <person name="Balachadran M.T."/>
            <person name="Sivarajan S.R."/>
            <person name="Patrignani A."/>
            <person name="Gruter S."/>
            <person name="Poveda L."/>
            <person name="Shimizu-Inatsugi R."/>
            <person name="Baeten J."/>
            <person name="Francoijs K.J."/>
            <person name="Nataraja K.N."/>
            <person name="Reddy Y.A.N."/>
            <person name="Phadnis S."/>
            <person name="Ravikumar R.L."/>
            <person name="Schlapbach R."/>
            <person name="Sreeman S.M."/>
            <person name="Shimizu K.K."/>
        </authorList>
    </citation>
    <scope>NUCLEOTIDE SEQUENCE</scope>
</reference>
<organism evidence="1 2">
    <name type="scientific">Eleusine coracana subsp. coracana</name>
    <dbReference type="NCBI Taxonomy" id="191504"/>
    <lineage>
        <taxon>Eukaryota</taxon>
        <taxon>Viridiplantae</taxon>
        <taxon>Streptophyta</taxon>
        <taxon>Embryophyta</taxon>
        <taxon>Tracheophyta</taxon>
        <taxon>Spermatophyta</taxon>
        <taxon>Magnoliopsida</taxon>
        <taxon>Liliopsida</taxon>
        <taxon>Poales</taxon>
        <taxon>Poaceae</taxon>
        <taxon>PACMAD clade</taxon>
        <taxon>Chloridoideae</taxon>
        <taxon>Cynodonteae</taxon>
        <taxon>Eleusininae</taxon>
        <taxon>Eleusine</taxon>
    </lineage>
</organism>